<protein>
    <recommendedName>
        <fullName evidence="1">NTP pyrophosphohydrolase MazG-like domain-containing protein</fullName>
    </recommendedName>
</protein>
<dbReference type="InterPro" id="IPR047046">
    <property type="entry name" value="YpjD/YvdC"/>
</dbReference>
<dbReference type="EMBL" id="UINC01110506">
    <property type="protein sequence ID" value="SVC78058.1"/>
    <property type="molecule type" value="Genomic_DNA"/>
</dbReference>
<name>A0A382PZI0_9ZZZZ</name>
<dbReference type="SUPFAM" id="SSF101386">
    <property type="entry name" value="all-alpha NTP pyrophosphatases"/>
    <property type="match status" value="1"/>
</dbReference>
<evidence type="ECO:0000313" key="2">
    <source>
        <dbReference type="EMBL" id="SVC78058.1"/>
    </source>
</evidence>
<sequence>MEEVGELSRIMNHSFGSKYKKPEEQEQKLSEELADVLFVIICIANEQNIDLEVAFEDVMEKYHTRDSNRWAPKRISEEEVEA</sequence>
<dbReference type="PIRSF" id="PIRSF029904">
    <property type="entry name" value="UCP029904_pph"/>
    <property type="match status" value="1"/>
</dbReference>
<feature type="domain" description="NTP pyrophosphohydrolase MazG-like" evidence="1">
    <location>
        <begin position="1"/>
        <end position="70"/>
    </location>
</feature>
<dbReference type="InterPro" id="IPR012359">
    <property type="entry name" value="MazG-related_YpjD"/>
</dbReference>
<dbReference type="PANTHER" id="PTHR42692:SF1">
    <property type="entry name" value="NUCLEOTIDE PYROPHOSPHOHYDROLASE"/>
    <property type="match status" value="1"/>
</dbReference>
<gene>
    <name evidence="2" type="ORF">METZ01_LOCUS330912</name>
</gene>
<reference evidence="2" key="1">
    <citation type="submission" date="2018-05" db="EMBL/GenBank/DDBJ databases">
        <authorList>
            <person name="Lanie J.A."/>
            <person name="Ng W.-L."/>
            <person name="Kazmierczak K.M."/>
            <person name="Andrzejewski T.M."/>
            <person name="Davidsen T.M."/>
            <person name="Wayne K.J."/>
            <person name="Tettelin H."/>
            <person name="Glass J.I."/>
            <person name="Rusch D."/>
            <person name="Podicherti R."/>
            <person name="Tsui H.-C.T."/>
            <person name="Winkler M.E."/>
        </authorList>
    </citation>
    <scope>NUCLEOTIDE SEQUENCE</scope>
</reference>
<proteinExistence type="predicted"/>
<dbReference type="InterPro" id="IPR004518">
    <property type="entry name" value="MazG-like_dom"/>
</dbReference>
<evidence type="ECO:0000259" key="1">
    <source>
        <dbReference type="Pfam" id="PF03819"/>
    </source>
</evidence>
<organism evidence="2">
    <name type="scientific">marine metagenome</name>
    <dbReference type="NCBI Taxonomy" id="408172"/>
    <lineage>
        <taxon>unclassified sequences</taxon>
        <taxon>metagenomes</taxon>
        <taxon>ecological metagenomes</taxon>
    </lineage>
</organism>
<accession>A0A382PZI0</accession>
<dbReference type="AlphaFoldDB" id="A0A382PZI0"/>
<dbReference type="Gene3D" id="1.10.287.1080">
    <property type="entry name" value="MazG-like"/>
    <property type="match status" value="1"/>
</dbReference>
<dbReference type="PANTHER" id="PTHR42692">
    <property type="entry name" value="NUCLEOTIDE PYROPHOSPHOHYDROLASE"/>
    <property type="match status" value="1"/>
</dbReference>
<dbReference type="Pfam" id="PF03819">
    <property type="entry name" value="MazG"/>
    <property type="match status" value="1"/>
</dbReference>